<dbReference type="GO" id="GO:0020037">
    <property type="term" value="F:heme binding"/>
    <property type="evidence" value="ECO:0007669"/>
    <property type="project" value="InterPro"/>
</dbReference>
<keyword evidence="12 15" id="KW-0503">Monooxygenase</keyword>
<feature type="binding site" description="axial binding residue" evidence="14">
    <location>
        <position position="446"/>
    </location>
    <ligand>
        <name>heme</name>
        <dbReference type="ChEBI" id="CHEBI:30413"/>
    </ligand>
    <ligandPart>
        <name>Fe</name>
        <dbReference type="ChEBI" id="CHEBI:18248"/>
    </ligandPart>
</feature>
<dbReference type="InterPro" id="IPR036396">
    <property type="entry name" value="Cyt_P450_sf"/>
</dbReference>
<keyword evidence="10 15" id="KW-0560">Oxidoreductase</keyword>
<evidence type="ECO:0000256" key="13">
    <source>
        <dbReference type="ARBA" id="ARBA00023136"/>
    </source>
</evidence>
<dbReference type="Gene3D" id="1.10.630.10">
    <property type="entry name" value="Cytochrome P450"/>
    <property type="match status" value="1"/>
</dbReference>
<gene>
    <name evidence="16" type="ORF">Ocin01_16261</name>
</gene>
<evidence type="ECO:0000256" key="6">
    <source>
        <dbReference type="ARBA" id="ARBA00022617"/>
    </source>
</evidence>
<dbReference type="EMBL" id="LJIJ01001979">
    <property type="protein sequence ID" value="ODM90420.1"/>
    <property type="molecule type" value="Genomic_DNA"/>
</dbReference>
<dbReference type="PANTHER" id="PTHR24300:SF375">
    <property type="entry name" value="CYTOCHROME P450 FAMILY"/>
    <property type="match status" value="1"/>
</dbReference>
<evidence type="ECO:0000313" key="16">
    <source>
        <dbReference type="EMBL" id="ODM90420.1"/>
    </source>
</evidence>
<evidence type="ECO:0000256" key="14">
    <source>
        <dbReference type="PIRSR" id="PIRSR602401-1"/>
    </source>
</evidence>
<dbReference type="GO" id="GO:0016712">
    <property type="term" value="F:oxidoreductase activity, acting on paired donors, with incorporation or reduction of molecular oxygen, reduced flavin or flavoprotein as one donor, and incorporation of one atom of oxygen"/>
    <property type="evidence" value="ECO:0007669"/>
    <property type="project" value="TreeGrafter"/>
</dbReference>
<dbReference type="Proteomes" id="UP000094527">
    <property type="component" value="Unassembled WGS sequence"/>
</dbReference>
<dbReference type="GO" id="GO:0005789">
    <property type="term" value="C:endoplasmic reticulum membrane"/>
    <property type="evidence" value="ECO:0007669"/>
    <property type="project" value="UniProtKB-SubCell"/>
</dbReference>
<keyword evidence="9" id="KW-0492">Microsome</keyword>
<dbReference type="InterPro" id="IPR002401">
    <property type="entry name" value="Cyt_P450_E_grp-I"/>
</dbReference>
<evidence type="ECO:0000313" key="17">
    <source>
        <dbReference type="Proteomes" id="UP000094527"/>
    </source>
</evidence>
<comment type="cofactor">
    <cofactor evidence="1 14">
        <name>heme</name>
        <dbReference type="ChEBI" id="CHEBI:30413"/>
    </cofactor>
</comment>
<comment type="caution">
    <text evidence="16">The sequence shown here is derived from an EMBL/GenBank/DDBJ whole genome shotgun (WGS) entry which is preliminary data.</text>
</comment>
<reference evidence="16 17" key="1">
    <citation type="journal article" date="2016" name="Genome Biol. Evol.">
        <title>Gene Family Evolution Reflects Adaptation to Soil Environmental Stressors in the Genome of the Collembolan Orchesella cincta.</title>
        <authorList>
            <person name="Faddeeva-Vakhrusheva A."/>
            <person name="Derks M.F."/>
            <person name="Anvar S.Y."/>
            <person name="Agamennone V."/>
            <person name="Suring W."/>
            <person name="Smit S."/>
            <person name="van Straalen N.M."/>
            <person name="Roelofs D."/>
        </authorList>
    </citation>
    <scope>NUCLEOTIDE SEQUENCE [LARGE SCALE GENOMIC DNA]</scope>
    <source>
        <tissue evidence="16">Mixed pool</tissue>
    </source>
</reference>
<evidence type="ECO:0000256" key="11">
    <source>
        <dbReference type="ARBA" id="ARBA00023004"/>
    </source>
</evidence>
<keyword evidence="17" id="KW-1185">Reference proteome</keyword>
<dbReference type="STRING" id="48709.A0A1D2MBS4"/>
<dbReference type="InterPro" id="IPR050182">
    <property type="entry name" value="Cytochrome_P450_fam2"/>
</dbReference>
<evidence type="ECO:0000256" key="7">
    <source>
        <dbReference type="ARBA" id="ARBA00022723"/>
    </source>
</evidence>
<evidence type="ECO:0000256" key="15">
    <source>
        <dbReference type="RuleBase" id="RU000461"/>
    </source>
</evidence>
<dbReference type="PROSITE" id="PS00086">
    <property type="entry name" value="CYTOCHROME_P450"/>
    <property type="match status" value="1"/>
</dbReference>
<evidence type="ECO:0000256" key="8">
    <source>
        <dbReference type="ARBA" id="ARBA00022824"/>
    </source>
</evidence>
<dbReference type="GO" id="GO:0005506">
    <property type="term" value="F:iron ion binding"/>
    <property type="evidence" value="ECO:0007669"/>
    <property type="project" value="InterPro"/>
</dbReference>
<evidence type="ECO:0000256" key="5">
    <source>
        <dbReference type="ARBA" id="ARBA00010617"/>
    </source>
</evidence>
<dbReference type="PRINTS" id="PR00385">
    <property type="entry name" value="P450"/>
</dbReference>
<organism evidence="16 17">
    <name type="scientific">Orchesella cincta</name>
    <name type="common">Springtail</name>
    <name type="synonym">Podura cincta</name>
    <dbReference type="NCBI Taxonomy" id="48709"/>
    <lineage>
        <taxon>Eukaryota</taxon>
        <taxon>Metazoa</taxon>
        <taxon>Ecdysozoa</taxon>
        <taxon>Arthropoda</taxon>
        <taxon>Hexapoda</taxon>
        <taxon>Collembola</taxon>
        <taxon>Entomobryomorpha</taxon>
        <taxon>Entomobryoidea</taxon>
        <taxon>Orchesellidae</taxon>
        <taxon>Orchesellinae</taxon>
        <taxon>Orchesella</taxon>
    </lineage>
</organism>
<keyword evidence="13" id="KW-0472">Membrane</keyword>
<name>A0A1D2MBS4_ORCCI</name>
<keyword evidence="6 14" id="KW-0349">Heme</keyword>
<dbReference type="Pfam" id="PF00067">
    <property type="entry name" value="p450"/>
    <property type="match status" value="1"/>
</dbReference>
<keyword evidence="8" id="KW-0256">Endoplasmic reticulum</keyword>
<dbReference type="GO" id="GO:0006082">
    <property type="term" value="P:organic acid metabolic process"/>
    <property type="evidence" value="ECO:0007669"/>
    <property type="project" value="TreeGrafter"/>
</dbReference>
<proteinExistence type="inferred from homology"/>
<dbReference type="OrthoDB" id="7775173at2759"/>
<protein>
    <submittedName>
        <fullName evidence="16">Methyl farnesoate epoxidase</fullName>
    </submittedName>
</protein>
<evidence type="ECO:0000256" key="12">
    <source>
        <dbReference type="ARBA" id="ARBA00023033"/>
    </source>
</evidence>
<keyword evidence="7 14" id="KW-0479">Metal-binding</keyword>
<dbReference type="PRINTS" id="PR00463">
    <property type="entry name" value="EP450I"/>
</dbReference>
<evidence type="ECO:0000256" key="1">
    <source>
        <dbReference type="ARBA" id="ARBA00001971"/>
    </source>
</evidence>
<evidence type="ECO:0000256" key="4">
    <source>
        <dbReference type="ARBA" id="ARBA00004406"/>
    </source>
</evidence>
<dbReference type="AlphaFoldDB" id="A0A1D2MBS4"/>
<accession>A0A1D2MBS4</accession>
<evidence type="ECO:0000256" key="2">
    <source>
        <dbReference type="ARBA" id="ARBA00003690"/>
    </source>
</evidence>
<dbReference type="InterPro" id="IPR017972">
    <property type="entry name" value="Cyt_P450_CS"/>
</dbReference>
<dbReference type="PANTHER" id="PTHR24300">
    <property type="entry name" value="CYTOCHROME P450 508A4-RELATED"/>
    <property type="match status" value="1"/>
</dbReference>
<keyword evidence="11 14" id="KW-0408">Iron</keyword>
<evidence type="ECO:0000256" key="10">
    <source>
        <dbReference type="ARBA" id="ARBA00023002"/>
    </source>
</evidence>
<dbReference type="InterPro" id="IPR001128">
    <property type="entry name" value="Cyt_P450"/>
</dbReference>
<evidence type="ECO:0000256" key="9">
    <source>
        <dbReference type="ARBA" id="ARBA00022848"/>
    </source>
</evidence>
<dbReference type="OMA" id="VVFRMVA"/>
<dbReference type="SUPFAM" id="SSF48264">
    <property type="entry name" value="Cytochrome P450"/>
    <property type="match status" value="1"/>
</dbReference>
<sequence>MLCVLLGVITATLLLFSIFIKNDTKNGKPLPPGPYRYPLVGNLVQLAMINLKEPYRAFTILSKKYGDIMSIQIGTTYAVVLNTPAIMEEYLSKPEFLDRYCNEYIQERTLNKRLGIIFAKYPDPWTTLRRFTLRGLKQFGFGKRNAMISTIQNELPDVVEELKRSIKEGNGIHDFDGYFALSFLNVLWTMLAGRRYKHSDPKLKGLIKSMRIMMATANASSNILMAYPQMKDWFRDWTGLTMQQKGSDEMIAFAKEFIDDRKKLGLYKTNPENMVDEFLREIDAHKGDEDNVYTEEELVILIVDFFLAGSDTTNNTLSYCVLLLMLNPWAQKRLQAEIDLIVPNGSFPTAEHESELHYVRATIAETHRISCVFPVMVPRATVTDTQCGKYFIPKGTFIMANIHGIHFNKSHWKDPDSFRPERFLDDDGKFKSDDWLRPFGFGKRNCPGQALASMSLFHYLIVLMQNFTFYLYPTSHSHRWNLSLGYQTDHNLSEP</sequence>
<dbReference type="FunFam" id="1.10.630.10:FF:000238">
    <property type="entry name" value="Cytochrome P450 2A6"/>
    <property type="match status" value="1"/>
</dbReference>
<comment type="function">
    <text evidence="2">May be involved in the metabolism of insect hormones and in the breakdown of synthetic insecticides.</text>
</comment>
<evidence type="ECO:0000256" key="3">
    <source>
        <dbReference type="ARBA" id="ARBA00004174"/>
    </source>
</evidence>
<comment type="similarity">
    <text evidence="5 15">Belongs to the cytochrome P450 family.</text>
</comment>
<dbReference type="GO" id="GO:0006805">
    <property type="term" value="P:xenobiotic metabolic process"/>
    <property type="evidence" value="ECO:0007669"/>
    <property type="project" value="TreeGrafter"/>
</dbReference>
<comment type="subcellular location">
    <subcellularLocation>
        <location evidence="4">Endoplasmic reticulum membrane</location>
        <topology evidence="4">Peripheral membrane protein</topology>
    </subcellularLocation>
    <subcellularLocation>
        <location evidence="3">Microsome membrane</location>
        <topology evidence="3">Peripheral membrane protein</topology>
    </subcellularLocation>
</comment>